<keyword evidence="5" id="KW-0808">Transferase</keyword>
<reference evidence="5 6" key="1">
    <citation type="submission" date="2020-03" db="EMBL/GenBank/DDBJ databases">
        <title>Genomic Encyclopedia of Type Strains, Phase IV (KMG-IV): sequencing the most valuable type-strain genomes for metagenomic binning, comparative biology and taxonomic classification.</title>
        <authorList>
            <person name="Goeker M."/>
        </authorList>
    </citation>
    <scope>NUCLEOTIDE SEQUENCE [LARGE SCALE GENOMIC DNA]</scope>
    <source>
        <strain evidence="5 6">DSM 105096</strain>
    </source>
</reference>
<comment type="caution">
    <text evidence="5">The sequence shown here is derived from an EMBL/GenBank/DDBJ whole genome shotgun (WGS) entry which is preliminary data.</text>
</comment>
<evidence type="ECO:0000256" key="4">
    <source>
        <dbReference type="RuleBase" id="RU362118"/>
    </source>
</evidence>
<comment type="similarity">
    <text evidence="2 4">Belongs to the trans-sulfuration enzymes family.</text>
</comment>
<sequence>MPKPVAQPVYLSTTYHREPDGSYADGYVYSRADNPNRRQLEGELAALEGGEAALAFASGMAAIHALFLSLKTGDHLLLPDDVYYNVRLLLDEVMHDWGLTYTAVDMTDQEAVRAAIRPSTRLIWLETPSNPQLKVTDIRAVVELAMSVGAKVAVDNTWPTPIHQRPFDLGADYVVHSTTKYFGGHSDVLGGCLIVKSVDDSWAKIKRIQHVGGAVPSPLDCYLVSRGLRTLRLRVLTQSASALALARYLEAHEQIERVIYPGLASHPQRAVAASQMENGYGAMLSVLVAGDAARANAVSHRLEHFSVATSLGGVESLVEHRKSVEGPASETPENLLRLSVGVEPVAELIADWEHALAR</sequence>
<dbReference type="Pfam" id="PF01053">
    <property type="entry name" value="Cys_Met_Meta_PP"/>
    <property type="match status" value="1"/>
</dbReference>
<dbReference type="PANTHER" id="PTHR11808:SF15">
    <property type="entry name" value="CYSTATHIONINE GAMMA-LYASE"/>
    <property type="match status" value="1"/>
</dbReference>
<evidence type="ECO:0000313" key="6">
    <source>
        <dbReference type="Proteomes" id="UP000770785"/>
    </source>
</evidence>
<dbReference type="PIRSF" id="PIRSF001434">
    <property type="entry name" value="CGS"/>
    <property type="match status" value="1"/>
</dbReference>
<dbReference type="GO" id="GO:0003962">
    <property type="term" value="F:cystathionine gamma-synthase activity"/>
    <property type="evidence" value="ECO:0007669"/>
    <property type="project" value="UniProtKB-EC"/>
</dbReference>
<dbReference type="Gene3D" id="3.90.1150.10">
    <property type="entry name" value="Aspartate Aminotransferase, domain 1"/>
    <property type="match status" value="1"/>
</dbReference>
<name>A0ABX0X9B7_9BACT</name>
<keyword evidence="3 4" id="KW-0663">Pyridoxal phosphate</keyword>
<evidence type="ECO:0000313" key="5">
    <source>
        <dbReference type="EMBL" id="NJC25529.1"/>
    </source>
</evidence>
<evidence type="ECO:0000256" key="3">
    <source>
        <dbReference type="ARBA" id="ARBA00022898"/>
    </source>
</evidence>
<gene>
    <name evidence="5" type="ORF">GGR27_001010</name>
</gene>
<dbReference type="CDD" id="cd00614">
    <property type="entry name" value="CGS_like"/>
    <property type="match status" value="1"/>
</dbReference>
<dbReference type="Gene3D" id="3.40.640.10">
    <property type="entry name" value="Type I PLP-dependent aspartate aminotransferase-like (Major domain)"/>
    <property type="match status" value="1"/>
</dbReference>
<protein>
    <submittedName>
        <fullName evidence="5">Cystathionine gamma-synthase</fullName>
        <ecNumber evidence="5">2.5.1.48</ecNumber>
    </submittedName>
</protein>
<dbReference type="PANTHER" id="PTHR11808">
    <property type="entry name" value="TRANS-SULFURATION ENZYME FAMILY MEMBER"/>
    <property type="match status" value="1"/>
</dbReference>
<evidence type="ECO:0000256" key="1">
    <source>
        <dbReference type="ARBA" id="ARBA00001933"/>
    </source>
</evidence>
<dbReference type="InterPro" id="IPR054542">
    <property type="entry name" value="Cys_met_metab_PP"/>
</dbReference>
<proteinExistence type="inferred from homology"/>
<dbReference type="InterPro" id="IPR015424">
    <property type="entry name" value="PyrdxlP-dep_Trfase"/>
</dbReference>
<organism evidence="5 6">
    <name type="scientific">Neolewinella antarctica</name>
    <dbReference type="NCBI Taxonomy" id="442734"/>
    <lineage>
        <taxon>Bacteria</taxon>
        <taxon>Pseudomonadati</taxon>
        <taxon>Bacteroidota</taxon>
        <taxon>Saprospiria</taxon>
        <taxon>Saprospirales</taxon>
        <taxon>Lewinellaceae</taxon>
        <taxon>Neolewinella</taxon>
    </lineage>
</organism>
<dbReference type="SUPFAM" id="SSF53383">
    <property type="entry name" value="PLP-dependent transferases"/>
    <property type="match status" value="1"/>
</dbReference>
<dbReference type="PROSITE" id="PS00868">
    <property type="entry name" value="CYS_MET_METAB_PP"/>
    <property type="match status" value="1"/>
</dbReference>
<dbReference type="InterPro" id="IPR015421">
    <property type="entry name" value="PyrdxlP-dep_Trfase_major"/>
</dbReference>
<keyword evidence="6" id="KW-1185">Reference proteome</keyword>
<dbReference type="Proteomes" id="UP000770785">
    <property type="component" value="Unassembled WGS sequence"/>
</dbReference>
<dbReference type="InterPro" id="IPR015422">
    <property type="entry name" value="PyrdxlP-dep_Trfase_small"/>
</dbReference>
<dbReference type="RefSeq" id="WP_168036278.1">
    <property type="nucleotide sequence ID" value="NZ_JAATJH010000001.1"/>
</dbReference>
<accession>A0ABX0X9B7</accession>
<comment type="cofactor">
    <cofactor evidence="1 4">
        <name>pyridoxal 5'-phosphate</name>
        <dbReference type="ChEBI" id="CHEBI:597326"/>
    </cofactor>
</comment>
<dbReference type="InterPro" id="IPR000277">
    <property type="entry name" value="Cys/Met-Metab_PyrdxlP-dep_enz"/>
</dbReference>
<evidence type="ECO:0000256" key="2">
    <source>
        <dbReference type="ARBA" id="ARBA00009077"/>
    </source>
</evidence>
<dbReference type="EMBL" id="JAATJH010000001">
    <property type="protein sequence ID" value="NJC25529.1"/>
    <property type="molecule type" value="Genomic_DNA"/>
</dbReference>
<dbReference type="EC" id="2.5.1.48" evidence="5"/>